<protein>
    <recommendedName>
        <fullName evidence="1">peptide chain release factor N(5)-glutamine methyltransferase</fullName>
        <ecNumber evidence="1">2.1.1.297</ecNumber>
    </recommendedName>
</protein>
<dbReference type="InterPro" id="IPR050320">
    <property type="entry name" value="N5-glutamine_MTase"/>
</dbReference>
<dbReference type="EMBL" id="AP029612">
    <property type="protein sequence ID" value="BFG70260.1"/>
    <property type="molecule type" value="Genomic_DNA"/>
</dbReference>
<dbReference type="RefSeq" id="WP_353550546.1">
    <property type="nucleotide sequence ID" value="NZ_AP029612.1"/>
</dbReference>
<dbReference type="InterPro" id="IPR040758">
    <property type="entry name" value="PrmC_N"/>
</dbReference>
<feature type="domain" description="Methyltransferase small" evidence="6">
    <location>
        <begin position="105"/>
        <end position="199"/>
    </location>
</feature>
<dbReference type="GO" id="GO:0032259">
    <property type="term" value="P:methylation"/>
    <property type="evidence" value="ECO:0007669"/>
    <property type="project" value="UniProtKB-KW"/>
</dbReference>
<evidence type="ECO:0000256" key="5">
    <source>
        <dbReference type="ARBA" id="ARBA00048391"/>
    </source>
</evidence>
<feature type="domain" description="Release factor glutamine methyltransferase N-terminal" evidence="7">
    <location>
        <begin position="12"/>
        <end position="76"/>
    </location>
</feature>
<dbReference type="InterPro" id="IPR007848">
    <property type="entry name" value="Small_mtfrase_dom"/>
</dbReference>
<dbReference type="CDD" id="cd02440">
    <property type="entry name" value="AdoMet_MTases"/>
    <property type="match status" value="1"/>
</dbReference>
<name>A0AAT9GIC2_9BACT</name>
<keyword evidence="4" id="KW-0949">S-adenosyl-L-methionine</keyword>
<evidence type="ECO:0000256" key="1">
    <source>
        <dbReference type="ARBA" id="ARBA00012771"/>
    </source>
</evidence>
<sequence>MTIESAKDQLIQQLSSLYEAREAASITHLVLEHLTGMNKTDRMMHKHQNLSATQEDQLIEIIAALMNHRPIQYVLGEAWFSGMKFLVNEHTLIPRPETEELIEWIKATANPEPQKILDIGTGSGCIPIALKKEFPLWQLSALDVSDDTLQVAQQNAASNNVWVDFICMDFLNETLWSGLPDYNIIVSNPPYIKKSEKESMSAHVVDHEPHIALFVPDEDALIFYKKIANFGLSHLKKQGKLFLEINQLLGKEVCELLEKQGYHTILRKDLHGNDRMIMATIVH</sequence>
<gene>
    <name evidence="8" type="primary">prmC</name>
    <name evidence="8" type="ORF">KACHI17_11410</name>
</gene>
<evidence type="ECO:0000259" key="7">
    <source>
        <dbReference type="Pfam" id="PF17827"/>
    </source>
</evidence>
<dbReference type="InterPro" id="IPR004556">
    <property type="entry name" value="HemK-like"/>
</dbReference>
<dbReference type="Gene3D" id="3.40.50.150">
    <property type="entry name" value="Vaccinia Virus protein VP39"/>
    <property type="match status" value="1"/>
</dbReference>
<dbReference type="GO" id="GO:0003676">
    <property type="term" value="F:nucleic acid binding"/>
    <property type="evidence" value="ECO:0007669"/>
    <property type="project" value="InterPro"/>
</dbReference>
<evidence type="ECO:0000256" key="3">
    <source>
        <dbReference type="ARBA" id="ARBA00022679"/>
    </source>
</evidence>
<dbReference type="GO" id="GO:0102559">
    <property type="term" value="F:peptide chain release factor N(5)-glutamine methyltransferase activity"/>
    <property type="evidence" value="ECO:0007669"/>
    <property type="project" value="UniProtKB-EC"/>
</dbReference>
<keyword evidence="2 8" id="KW-0489">Methyltransferase</keyword>
<dbReference type="PROSITE" id="PS00092">
    <property type="entry name" value="N6_MTASE"/>
    <property type="match status" value="1"/>
</dbReference>
<evidence type="ECO:0000259" key="6">
    <source>
        <dbReference type="Pfam" id="PF05175"/>
    </source>
</evidence>
<dbReference type="InterPro" id="IPR019874">
    <property type="entry name" value="RF_methyltr_PrmC"/>
</dbReference>
<comment type="catalytic activity">
    <reaction evidence="5">
        <text>L-glutaminyl-[peptide chain release factor] + S-adenosyl-L-methionine = N(5)-methyl-L-glutaminyl-[peptide chain release factor] + S-adenosyl-L-homocysteine + H(+)</text>
        <dbReference type="Rhea" id="RHEA:42896"/>
        <dbReference type="Rhea" id="RHEA-COMP:10271"/>
        <dbReference type="Rhea" id="RHEA-COMP:10272"/>
        <dbReference type="ChEBI" id="CHEBI:15378"/>
        <dbReference type="ChEBI" id="CHEBI:30011"/>
        <dbReference type="ChEBI" id="CHEBI:57856"/>
        <dbReference type="ChEBI" id="CHEBI:59789"/>
        <dbReference type="ChEBI" id="CHEBI:61891"/>
        <dbReference type="EC" id="2.1.1.297"/>
    </reaction>
</comment>
<dbReference type="NCBIfam" id="TIGR00536">
    <property type="entry name" value="hemK_fam"/>
    <property type="match status" value="1"/>
</dbReference>
<dbReference type="InterPro" id="IPR029063">
    <property type="entry name" value="SAM-dependent_MTases_sf"/>
</dbReference>
<reference evidence="8" key="1">
    <citation type="submission" date="2024-02" db="EMBL/GenBank/DDBJ databases">
        <title>Sediminibacterium planktonica sp. nov. and Sediminibacterium longus sp. nov., isolated from surface lake and river water.</title>
        <authorList>
            <person name="Watanabe K."/>
            <person name="Takemine S."/>
            <person name="Ishii Y."/>
            <person name="Ogata Y."/>
            <person name="Shindo C."/>
            <person name="Suda W."/>
        </authorList>
    </citation>
    <scope>NUCLEOTIDE SEQUENCE</scope>
    <source>
        <strain evidence="8">KACHI17</strain>
    </source>
</reference>
<dbReference type="Pfam" id="PF05175">
    <property type="entry name" value="MTS"/>
    <property type="match status" value="1"/>
</dbReference>
<evidence type="ECO:0000256" key="4">
    <source>
        <dbReference type="ARBA" id="ARBA00022691"/>
    </source>
</evidence>
<organism evidence="8">
    <name type="scientific">Sediminibacterium sp. KACHI17</name>
    <dbReference type="NCBI Taxonomy" id="1751071"/>
    <lineage>
        <taxon>Bacteria</taxon>
        <taxon>Pseudomonadati</taxon>
        <taxon>Bacteroidota</taxon>
        <taxon>Chitinophagia</taxon>
        <taxon>Chitinophagales</taxon>
        <taxon>Chitinophagaceae</taxon>
        <taxon>Sediminibacterium</taxon>
    </lineage>
</organism>
<dbReference type="Pfam" id="PF17827">
    <property type="entry name" value="PrmC_N"/>
    <property type="match status" value="1"/>
</dbReference>
<dbReference type="NCBIfam" id="TIGR03534">
    <property type="entry name" value="RF_mod_PrmC"/>
    <property type="match status" value="1"/>
</dbReference>
<accession>A0AAT9GIC2</accession>
<dbReference type="Gene3D" id="1.10.8.10">
    <property type="entry name" value="DNA helicase RuvA subunit, C-terminal domain"/>
    <property type="match status" value="1"/>
</dbReference>
<proteinExistence type="predicted"/>
<dbReference type="PANTHER" id="PTHR18895:SF74">
    <property type="entry name" value="MTRF1L RELEASE FACTOR GLUTAMINE METHYLTRANSFERASE"/>
    <property type="match status" value="1"/>
</dbReference>
<dbReference type="AlphaFoldDB" id="A0AAT9GIC2"/>
<keyword evidence="3" id="KW-0808">Transferase</keyword>
<dbReference type="PANTHER" id="PTHR18895">
    <property type="entry name" value="HEMK METHYLTRANSFERASE"/>
    <property type="match status" value="1"/>
</dbReference>
<dbReference type="EC" id="2.1.1.297" evidence="1"/>
<dbReference type="InterPro" id="IPR002052">
    <property type="entry name" value="DNA_methylase_N6_adenine_CS"/>
</dbReference>
<evidence type="ECO:0000313" key="8">
    <source>
        <dbReference type="EMBL" id="BFG70260.1"/>
    </source>
</evidence>
<dbReference type="SUPFAM" id="SSF53335">
    <property type="entry name" value="S-adenosyl-L-methionine-dependent methyltransferases"/>
    <property type="match status" value="1"/>
</dbReference>
<evidence type="ECO:0000256" key="2">
    <source>
        <dbReference type="ARBA" id="ARBA00022603"/>
    </source>
</evidence>